<keyword evidence="2" id="KW-1185">Reference proteome</keyword>
<evidence type="ECO:0000313" key="2">
    <source>
        <dbReference type="Proteomes" id="UP001595075"/>
    </source>
</evidence>
<gene>
    <name evidence="1" type="ORF">VTL71DRAFT_13039</name>
</gene>
<dbReference type="Proteomes" id="UP001595075">
    <property type="component" value="Unassembled WGS sequence"/>
</dbReference>
<sequence>MRYDRDLVVPTALNWCYPTHLSLVSSIHITKRPSHNSFIEVSSFHPNIQTLISCRLPHFFLFPITLTSYTHSAAAQPHSAGHSNHCCHHTLVEEHLEVERIAEYCCCCIRCCNHRCCSRCCSLCCQLERSLGWSGELRDACGVSKYS</sequence>
<dbReference type="EMBL" id="JAZHXI010000005">
    <property type="protein sequence ID" value="KAL2071804.1"/>
    <property type="molecule type" value="Genomic_DNA"/>
</dbReference>
<protein>
    <submittedName>
        <fullName evidence="1">Uncharacterized protein</fullName>
    </submittedName>
</protein>
<comment type="caution">
    <text evidence="1">The sequence shown here is derived from an EMBL/GenBank/DDBJ whole genome shotgun (WGS) entry which is preliminary data.</text>
</comment>
<organism evidence="1 2">
    <name type="scientific">Oculimacula yallundae</name>
    <dbReference type="NCBI Taxonomy" id="86028"/>
    <lineage>
        <taxon>Eukaryota</taxon>
        <taxon>Fungi</taxon>
        <taxon>Dikarya</taxon>
        <taxon>Ascomycota</taxon>
        <taxon>Pezizomycotina</taxon>
        <taxon>Leotiomycetes</taxon>
        <taxon>Helotiales</taxon>
        <taxon>Ploettnerulaceae</taxon>
        <taxon>Oculimacula</taxon>
    </lineage>
</organism>
<evidence type="ECO:0000313" key="1">
    <source>
        <dbReference type="EMBL" id="KAL2071804.1"/>
    </source>
</evidence>
<reference evidence="1 2" key="1">
    <citation type="journal article" date="2024" name="Commun. Biol.">
        <title>Comparative genomic analysis of thermophilic fungi reveals convergent evolutionary adaptations and gene losses.</title>
        <authorList>
            <person name="Steindorff A.S."/>
            <person name="Aguilar-Pontes M.V."/>
            <person name="Robinson A.J."/>
            <person name="Andreopoulos B."/>
            <person name="LaButti K."/>
            <person name="Kuo A."/>
            <person name="Mondo S."/>
            <person name="Riley R."/>
            <person name="Otillar R."/>
            <person name="Haridas S."/>
            <person name="Lipzen A."/>
            <person name="Grimwood J."/>
            <person name="Schmutz J."/>
            <person name="Clum A."/>
            <person name="Reid I.D."/>
            <person name="Moisan M.C."/>
            <person name="Butler G."/>
            <person name="Nguyen T.T.M."/>
            <person name="Dewar K."/>
            <person name="Conant G."/>
            <person name="Drula E."/>
            <person name="Henrissat B."/>
            <person name="Hansel C."/>
            <person name="Singer S."/>
            <person name="Hutchinson M.I."/>
            <person name="de Vries R.P."/>
            <person name="Natvig D.O."/>
            <person name="Powell A.J."/>
            <person name="Tsang A."/>
            <person name="Grigoriev I.V."/>
        </authorList>
    </citation>
    <scope>NUCLEOTIDE SEQUENCE [LARGE SCALE GENOMIC DNA]</scope>
    <source>
        <strain evidence="1 2">CBS 494.80</strain>
    </source>
</reference>
<proteinExistence type="predicted"/>
<name>A0ABR4CPP6_9HELO</name>
<accession>A0ABR4CPP6</accession>